<evidence type="ECO:0000313" key="3">
    <source>
        <dbReference type="EMBL" id="KAG6420955.1"/>
    </source>
</evidence>
<dbReference type="SUPFAM" id="SSF103473">
    <property type="entry name" value="MFS general substrate transporter"/>
    <property type="match status" value="1"/>
</dbReference>
<reference evidence="3" key="2">
    <citation type="submission" date="2020-08" db="EMBL/GenBank/DDBJ databases">
        <title>Plant Genome Project.</title>
        <authorList>
            <person name="Zhang R.-G."/>
        </authorList>
    </citation>
    <scope>NUCLEOTIDE SEQUENCE</scope>
    <source>
        <strain evidence="3">Huo1</strain>
        <tissue evidence="3">Leaf</tissue>
    </source>
</reference>
<name>A0A8X8XVV8_SALSN</name>
<keyword evidence="4" id="KW-1185">Reference proteome</keyword>
<gene>
    <name evidence="3" type="ORF">SASPL_117501</name>
</gene>
<dbReference type="EMBL" id="PNBA02000006">
    <property type="protein sequence ID" value="KAG6420955.1"/>
    <property type="molecule type" value="Genomic_DNA"/>
</dbReference>
<protein>
    <recommendedName>
        <fullName evidence="5">MFS transporter, PHS family, inorganic phosphate transporter</fullName>
    </recommendedName>
</protein>
<evidence type="ECO:0000313" key="4">
    <source>
        <dbReference type="Proteomes" id="UP000298416"/>
    </source>
</evidence>
<evidence type="ECO:0008006" key="5">
    <source>
        <dbReference type="Google" id="ProtNLM"/>
    </source>
</evidence>
<evidence type="ECO:0000256" key="1">
    <source>
        <dbReference type="ARBA" id="ARBA00044504"/>
    </source>
</evidence>
<organism evidence="3">
    <name type="scientific">Salvia splendens</name>
    <name type="common">Scarlet sage</name>
    <dbReference type="NCBI Taxonomy" id="180675"/>
    <lineage>
        <taxon>Eukaryota</taxon>
        <taxon>Viridiplantae</taxon>
        <taxon>Streptophyta</taxon>
        <taxon>Embryophyta</taxon>
        <taxon>Tracheophyta</taxon>
        <taxon>Spermatophyta</taxon>
        <taxon>Magnoliopsida</taxon>
        <taxon>eudicotyledons</taxon>
        <taxon>Gunneridae</taxon>
        <taxon>Pentapetalae</taxon>
        <taxon>asterids</taxon>
        <taxon>lamiids</taxon>
        <taxon>Lamiales</taxon>
        <taxon>Lamiaceae</taxon>
        <taxon>Nepetoideae</taxon>
        <taxon>Mentheae</taxon>
        <taxon>Salviinae</taxon>
        <taxon>Salvia</taxon>
        <taxon>Salvia subgen. Calosphace</taxon>
        <taxon>core Calosphace</taxon>
    </lineage>
</organism>
<dbReference type="Proteomes" id="UP000298416">
    <property type="component" value="Unassembled WGS sequence"/>
</dbReference>
<dbReference type="InterPro" id="IPR036259">
    <property type="entry name" value="MFS_trans_sf"/>
</dbReference>
<evidence type="ECO:0000256" key="2">
    <source>
        <dbReference type="SAM" id="MobiDB-lite"/>
    </source>
</evidence>
<dbReference type="Gene3D" id="1.20.1250.20">
    <property type="entry name" value="MFS general substrate transporter like domains"/>
    <property type="match status" value="1"/>
</dbReference>
<accession>A0A8X8XVV8</accession>
<feature type="compositionally biased region" description="Acidic residues" evidence="2">
    <location>
        <begin position="200"/>
        <end position="215"/>
    </location>
</feature>
<comment type="caution">
    <text evidence="3">The sequence shown here is derived from an EMBL/GenBank/DDBJ whole genome shotgun (WGS) entry which is preliminary data.</text>
</comment>
<feature type="region of interest" description="Disordered" evidence="2">
    <location>
        <begin position="196"/>
        <end position="215"/>
    </location>
</feature>
<sequence>MKSREEEKLVMKKECKAVHVVEVQKAQEIESTFGDFSLPQWMFASCGGSISKEETTSNPKVKVKKTKAENSPKVETKISDGALKNTWWKKRLARSYASNIDRKLTFFFANFGPNATTFVVPAEISTCHGISAAAGKAGAIVGAYGFLYAAQNKDKSKTDAGFPPGIGVKNALIVLGVINLLGMICTLAVPEAKGKSLEEASQETIDDETNEPQGP</sequence>
<comment type="similarity">
    <text evidence="1">Belongs to the major facilitator superfamily. Phosphate:H(+) symporter (TC 2.A.1.9) family.</text>
</comment>
<reference evidence="3" key="1">
    <citation type="submission" date="2018-01" db="EMBL/GenBank/DDBJ databases">
        <authorList>
            <person name="Mao J.F."/>
        </authorList>
    </citation>
    <scope>NUCLEOTIDE SEQUENCE</scope>
    <source>
        <strain evidence="3">Huo1</strain>
        <tissue evidence="3">Leaf</tissue>
    </source>
</reference>
<proteinExistence type="inferred from homology"/>
<dbReference type="AlphaFoldDB" id="A0A8X8XVV8"/>